<feature type="binding site" evidence="6">
    <location>
        <position position="192"/>
    </location>
    <ligand>
        <name>AMP</name>
        <dbReference type="ChEBI" id="CHEBI:456215"/>
    </ligand>
</feature>
<evidence type="ECO:0000313" key="8">
    <source>
        <dbReference type="Proteomes" id="UP000038040"/>
    </source>
</evidence>
<dbReference type="Proteomes" id="UP000038040">
    <property type="component" value="Unplaced"/>
</dbReference>
<evidence type="ECO:0000256" key="4">
    <source>
        <dbReference type="ARBA" id="ARBA00022840"/>
    </source>
</evidence>
<dbReference type="EC" id="2.7.4.3" evidence="6"/>
<keyword evidence="6" id="KW-0963">Cytoplasm</keyword>
<dbReference type="InterPro" id="IPR007862">
    <property type="entry name" value="Adenylate_kinase_lid-dom"/>
</dbReference>
<dbReference type="SUPFAM" id="SSF52540">
    <property type="entry name" value="P-loop containing nucleoside triphosphate hydrolases"/>
    <property type="match status" value="1"/>
</dbReference>
<dbReference type="Gene3D" id="3.40.50.300">
    <property type="entry name" value="P-loop containing nucleotide triphosphate hydrolases"/>
    <property type="match status" value="1"/>
</dbReference>
<feature type="binding site" evidence="6">
    <location>
        <begin position="157"/>
        <end position="158"/>
    </location>
    <ligand>
        <name>ATP</name>
        <dbReference type="ChEBI" id="CHEBI:30616"/>
    </ligand>
</feature>
<comment type="subcellular location">
    <subcellularLocation>
        <location evidence="6">Cytoplasm</location>
        <location evidence="6">Cytosol</location>
    </subcellularLocation>
    <subcellularLocation>
        <location evidence="6">Mitochondrion intermembrane space</location>
    </subcellularLocation>
    <text evidence="6">Predominantly mitochondrial.</text>
</comment>
<reference evidence="9" key="1">
    <citation type="submission" date="2017-02" db="UniProtKB">
        <authorList>
            <consortium name="WormBaseParasite"/>
        </authorList>
    </citation>
    <scope>IDENTIFICATION</scope>
</reference>
<keyword evidence="2 6" id="KW-0547">Nucleotide-binding</keyword>
<dbReference type="InterPro" id="IPR033690">
    <property type="entry name" value="Adenylat_kinase_CS"/>
</dbReference>
<dbReference type="NCBIfam" id="TIGR01351">
    <property type="entry name" value="adk"/>
    <property type="match status" value="1"/>
</dbReference>
<dbReference type="CDD" id="cd01428">
    <property type="entry name" value="ADK"/>
    <property type="match status" value="1"/>
</dbReference>
<feature type="binding site" evidence="6">
    <location>
        <position position="57"/>
    </location>
    <ligand>
        <name>AMP</name>
        <dbReference type="ChEBI" id="CHEBI:456215"/>
    </ligand>
</feature>
<evidence type="ECO:0000256" key="2">
    <source>
        <dbReference type="ARBA" id="ARBA00022741"/>
    </source>
</evidence>
<accession>A0A0N4U217</accession>
<dbReference type="GO" id="GO:0005758">
    <property type="term" value="C:mitochondrial intermembrane space"/>
    <property type="evidence" value="ECO:0007669"/>
    <property type="project" value="UniProtKB-SubCell"/>
</dbReference>
<dbReference type="PROSITE" id="PS00113">
    <property type="entry name" value="ADENYLATE_KINASE"/>
    <property type="match status" value="1"/>
</dbReference>
<feature type="binding site" evidence="6">
    <location>
        <begin position="78"/>
        <end position="80"/>
    </location>
    <ligand>
        <name>AMP</name>
        <dbReference type="ChEBI" id="CHEBI:456215"/>
    </ligand>
</feature>
<dbReference type="NCBIfam" id="NF011100">
    <property type="entry name" value="PRK14527.1"/>
    <property type="match status" value="1"/>
</dbReference>
<comment type="catalytic activity">
    <reaction evidence="6">
        <text>AMP + ATP = 2 ADP</text>
        <dbReference type="Rhea" id="RHEA:12973"/>
        <dbReference type="ChEBI" id="CHEBI:30616"/>
        <dbReference type="ChEBI" id="CHEBI:456215"/>
        <dbReference type="ChEBI" id="CHEBI:456216"/>
        <dbReference type="EC" id="2.7.4.3"/>
    </reaction>
</comment>
<keyword evidence="1 6" id="KW-0808">Transferase</keyword>
<dbReference type="InterPro" id="IPR028587">
    <property type="entry name" value="AK2"/>
</dbReference>
<dbReference type="GO" id="GO:0046033">
    <property type="term" value="P:AMP metabolic process"/>
    <property type="evidence" value="ECO:0007669"/>
    <property type="project" value="UniProtKB-UniRule"/>
</dbReference>
<name>A0A0N4U217_DRAME</name>
<feature type="binding site" evidence="6">
    <location>
        <position position="220"/>
    </location>
    <ligand>
        <name>ATP</name>
        <dbReference type="ChEBI" id="CHEBI:30616"/>
    </ligand>
</feature>
<dbReference type="InterPro" id="IPR027417">
    <property type="entry name" value="P-loop_NTPase"/>
</dbReference>
<keyword evidence="3 6" id="KW-0418">Kinase</keyword>
<keyword evidence="4 6" id="KW-0067">ATP-binding</keyword>
<feature type="region of interest" description="LID" evidence="6">
    <location>
        <begin position="147"/>
        <end position="184"/>
    </location>
</feature>
<dbReference type="HAMAP" id="MF_03168">
    <property type="entry name" value="Adenylate_kinase_AK2"/>
    <property type="match status" value="1"/>
</dbReference>
<feature type="domain" description="Adenylate kinase active site lid" evidence="7">
    <location>
        <begin position="148"/>
        <end position="183"/>
    </location>
</feature>
<dbReference type="GO" id="GO:0005829">
    <property type="term" value="C:cytosol"/>
    <property type="evidence" value="ECO:0007669"/>
    <property type="project" value="UniProtKB-SubCell"/>
</dbReference>
<comment type="function">
    <text evidence="6">Catalyzes the reversible transfer of the terminal phosphate group between ATP and AMP. Plays an important role in cellular energy homeostasis and in adenine nucleotide metabolism. Adenylate kinase activity is critical for regulation of the phosphate utilization and the AMP de novo biosynthesis pathways.</text>
</comment>
<dbReference type="GO" id="GO:0046034">
    <property type="term" value="P:ATP metabolic process"/>
    <property type="evidence" value="ECO:0007669"/>
    <property type="project" value="UniProtKB-UniRule"/>
</dbReference>
<dbReference type="WBParaSite" id="DME_0000068901-mRNA-1">
    <property type="protein sequence ID" value="DME_0000068901-mRNA-1"/>
    <property type="gene ID" value="DME_0000068901"/>
</dbReference>
<dbReference type="Pfam" id="PF00406">
    <property type="entry name" value="ADK"/>
    <property type="match status" value="1"/>
</dbReference>
<comment type="similarity">
    <text evidence="6">Belongs to the adenylate kinase family. AK2 subfamily.</text>
</comment>
<organism evidence="8 9">
    <name type="scientific">Dracunculus medinensis</name>
    <name type="common">Guinea worm</name>
    <dbReference type="NCBI Taxonomy" id="318479"/>
    <lineage>
        <taxon>Eukaryota</taxon>
        <taxon>Metazoa</taxon>
        <taxon>Ecdysozoa</taxon>
        <taxon>Nematoda</taxon>
        <taxon>Chromadorea</taxon>
        <taxon>Rhabditida</taxon>
        <taxon>Spirurina</taxon>
        <taxon>Dracunculoidea</taxon>
        <taxon>Dracunculidae</taxon>
        <taxon>Dracunculus</taxon>
    </lineage>
</organism>
<feature type="binding site" evidence="6">
    <location>
        <position position="181"/>
    </location>
    <ligand>
        <name>AMP</name>
        <dbReference type="ChEBI" id="CHEBI:456215"/>
    </ligand>
</feature>
<dbReference type="GO" id="GO:0005524">
    <property type="term" value="F:ATP binding"/>
    <property type="evidence" value="ECO:0007669"/>
    <property type="project" value="UniProtKB-KW"/>
</dbReference>
<evidence type="ECO:0000313" key="9">
    <source>
        <dbReference type="WBParaSite" id="DME_0000068901-mRNA-1"/>
    </source>
</evidence>
<evidence type="ECO:0000256" key="3">
    <source>
        <dbReference type="ARBA" id="ARBA00022777"/>
    </source>
</evidence>
<evidence type="ECO:0000256" key="1">
    <source>
        <dbReference type="ARBA" id="ARBA00022679"/>
    </source>
</evidence>
<comment type="subunit">
    <text evidence="6">Monomer.</text>
</comment>
<comment type="domain">
    <text evidence="6">Consists of three domains, a large central CORE domain and two small peripheral domains, NMPbind and LID, which undergo movements during catalysis. The LID domain closes over the site of phosphoryl transfer upon ATP binding. Assembling and dissambling the active center during each catalytic cycle provides an effective means to prevent ATP hydrolysis.</text>
</comment>
<feature type="region of interest" description="NMPbind" evidence="6">
    <location>
        <begin position="51"/>
        <end position="80"/>
    </location>
</feature>
<keyword evidence="5 6" id="KW-0496">Mitochondrion</keyword>
<dbReference type="HAMAP" id="MF_00235">
    <property type="entry name" value="Adenylate_kinase_Adk"/>
    <property type="match status" value="1"/>
</dbReference>
<evidence type="ECO:0000259" key="7">
    <source>
        <dbReference type="Pfam" id="PF05191"/>
    </source>
</evidence>
<feature type="binding site" evidence="6">
    <location>
        <position position="113"/>
    </location>
    <ligand>
        <name>AMP</name>
        <dbReference type="ChEBI" id="CHEBI:456215"/>
    </ligand>
</feature>
<dbReference type="GO" id="GO:0004017">
    <property type="term" value="F:AMP kinase activity"/>
    <property type="evidence" value="ECO:0007669"/>
    <property type="project" value="UniProtKB-UniRule"/>
</dbReference>
<evidence type="ECO:0000256" key="6">
    <source>
        <dbReference type="HAMAP-Rule" id="MF_03168"/>
    </source>
</evidence>
<dbReference type="PANTHER" id="PTHR23359">
    <property type="entry name" value="NUCLEOTIDE KINASE"/>
    <property type="match status" value="1"/>
</dbReference>
<protein>
    <recommendedName>
        <fullName evidence="6">Adenylate kinase</fullName>
        <ecNumber evidence="6">2.7.4.3</ecNumber>
    </recommendedName>
    <alternativeName>
        <fullName evidence="6">ATP-AMP transphosphorylase</fullName>
    </alternativeName>
    <alternativeName>
        <fullName evidence="6">ATP:AMP phosphotransferase</fullName>
    </alternativeName>
    <alternativeName>
        <fullName evidence="6">Adenylate kinase cytosolic and mitochondrial</fullName>
    </alternativeName>
    <alternativeName>
        <fullName evidence="6">Adenylate monophosphate kinase</fullName>
    </alternativeName>
</protein>
<feature type="binding site" evidence="6">
    <location>
        <position position="148"/>
    </location>
    <ligand>
        <name>ATP</name>
        <dbReference type="ChEBI" id="CHEBI:30616"/>
    </ligand>
</feature>
<dbReference type="PRINTS" id="PR00094">
    <property type="entry name" value="ADENYLTKNASE"/>
</dbReference>
<dbReference type="NCBIfam" id="NF001381">
    <property type="entry name" value="PRK00279.1-3"/>
    <property type="match status" value="1"/>
</dbReference>
<dbReference type="InterPro" id="IPR006259">
    <property type="entry name" value="Adenyl_kin_sub"/>
</dbReference>
<dbReference type="InterPro" id="IPR000850">
    <property type="entry name" value="Adenylat/UMP-CMP_kin"/>
</dbReference>
<feature type="binding site" evidence="6">
    <location>
        <position position="52"/>
    </location>
    <ligand>
        <name>AMP</name>
        <dbReference type="ChEBI" id="CHEBI:456215"/>
    </ligand>
</feature>
<dbReference type="Pfam" id="PF05191">
    <property type="entry name" value="ADK_lid"/>
    <property type="match status" value="1"/>
</dbReference>
<dbReference type="GO" id="GO:0006172">
    <property type="term" value="P:ADP biosynthetic process"/>
    <property type="evidence" value="ECO:0007669"/>
    <property type="project" value="UniProtKB-UniRule"/>
</dbReference>
<proteinExistence type="inferred from homology"/>
<dbReference type="AlphaFoldDB" id="A0A0N4U217"/>
<sequence length="238" mass="26669">LQKLQKSPKKGNIEEKVRQKGVRSVLLGPPGSGKGTAAPVLAKKFCICHLATGDLLRTEVASGSELGRSLKKTMDEGTLVSDDIVCTLIDANLDKPECANGFLLDGFPRTVAQAEKLDMLLERREKPLNAVIEFAVEDSLLIRRITGRLFHRESGRSYHIEFNPPKKAMTDDVTGEPLIRRSDDNEETLRKRLITYYQQTLPLIDYYSKRGLHTKIDASKAIDEVASEIAKIFERYLN</sequence>
<evidence type="ECO:0000256" key="5">
    <source>
        <dbReference type="ARBA" id="ARBA00023128"/>
    </source>
</evidence>
<feature type="binding site" evidence="6">
    <location>
        <begin position="106"/>
        <end position="109"/>
    </location>
    <ligand>
        <name>AMP</name>
        <dbReference type="ChEBI" id="CHEBI:456215"/>
    </ligand>
</feature>
<dbReference type="FunFam" id="3.40.50.300:FF:000106">
    <property type="entry name" value="Adenylate kinase mitochondrial"/>
    <property type="match status" value="1"/>
</dbReference>
<feature type="binding site" evidence="6">
    <location>
        <begin position="31"/>
        <end position="36"/>
    </location>
    <ligand>
        <name>ATP</name>
        <dbReference type="ChEBI" id="CHEBI:30616"/>
    </ligand>
</feature>